<dbReference type="Proteomes" id="UP001378956">
    <property type="component" value="Unassembled WGS sequence"/>
</dbReference>
<dbReference type="EMBL" id="JBBEUB010000001">
    <property type="protein sequence ID" value="MEJ2902000.1"/>
    <property type="molecule type" value="Genomic_DNA"/>
</dbReference>
<evidence type="ECO:0000313" key="2">
    <source>
        <dbReference type="EMBL" id="MEJ2902000.1"/>
    </source>
</evidence>
<keyword evidence="3" id="KW-1185">Reference proteome</keyword>
<protein>
    <submittedName>
        <fullName evidence="2">Colicin immunity domain-containing protein</fullName>
    </submittedName>
</protein>
<evidence type="ECO:0000313" key="3">
    <source>
        <dbReference type="Proteomes" id="UP001378956"/>
    </source>
</evidence>
<proteinExistence type="predicted"/>
<comment type="caution">
    <text evidence="2">The sequence shown here is derived from an EMBL/GenBank/DDBJ whole genome shotgun (WGS) entry which is preliminary data.</text>
</comment>
<gene>
    <name evidence="2" type="ORF">WAE58_06175</name>
</gene>
<reference evidence="2 3" key="1">
    <citation type="submission" date="2024-03" db="EMBL/GenBank/DDBJ databases">
        <title>Sequence of Lycoming College Course Isolates.</title>
        <authorList>
            <person name="Plotts O."/>
            <person name="Newman J."/>
        </authorList>
    </citation>
    <scope>NUCLEOTIDE SEQUENCE [LARGE SCALE GENOMIC DNA]</scope>
    <source>
        <strain evidence="2 3">CJB-3</strain>
    </source>
</reference>
<accession>A0ABU8NIB5</accession>
<dbReference type="RefSeq" id="WP_172660902.1">
    <property type="nucleotide sequence ID" value="NZ_CBFGNQ010000003.1"/>
</dbReference>
<dbReference type="InterPro" id="IPR015287">
    <property type="entry name" value="Colicin_D_immunity_dom"/>
</dbReference>
<feature type="domain" description="Colicin D immunity protein" evidence="1">
    <location>
        <begin position="21"/>
        <end position="111"/>
    </location>
</feature>
<evidence type="ECO:0000259" key="1">
    <source>
        <dbReference type="Pfam" id="PF09204"/>
    </source>
</evidence>
<name>A0ABU8NIB5_9SPHI</name>
<organism evidence="2 3">
    <name type="scientific">Pedobacter panaciterrae</name>
    <dbReference type="NCBI Taxonomy" id="363849"/>
    <lineage>
        <taxon>Bacteria</taxon>
        <taxon>Pseudomonadati</taxon>
        <taxon>Bacteroidota</taxon>
        <taxon>Sphingobacteriia</taxon>
        <taxon>Sphingobacteriales</taxon>
        <taxon>Sphingobacteriaceae</taxon>
        <taxon>Pedobacter</taxon>
    </lineage>
</organism>
<sequence>MTSTYFMINEIKLLDKIHLQKYLHLFSMLNSGKIEIAEFEQLFLEIKSQDEYGQLGKFDERIGKVLDTLYLDIRYYSLAYLYDPDDFVNVNLINFNECELIRRAKEAFKKLQKLQSVNKI</sequence>
<dbReference type="Pfam" id="PF09204">
    <property type="entry name" value="Colicin_immun"/>
    <property type="match status" value="1"/>
</dbReference>